<evidence type="ECO:0000313" key="3">
    <source>
        <dbReference type="Proteomes" id="UP000267268"/>
    </source>
</evidence>
<keyword evidence="3" id="KW-1185">Reference proteome</keyword>
<dbReference type="RefSeq" id="WP_126610959.1">
    <property type="nucleotide sequence ID" value="NZ_CP034562.1"/>
</dbReference>
<keyword evidence="1" id="KW-0175">Coiled coil</keyword>
<feature type="coiled-coil region" evidence="1">
    <location>
        <begin position="86"/>
        <end position="113"/>
    </location>
</feature>
<dbReference type="KEGG" id="fll:EI427_01745"/>
<protein>
    <recommendedName>
        <fullName evidence="4">PspA/IM30 family protein</fullName>
    </recommendedName>
</protein>
<evidence type="ECO:0008006" key="4">
    <source>
        <dbReference type="Google" id="ProtNLM"/>
    </source>
</evidence>
<gene>
    <name evidence="2" type="ORF">EI427_01745</name>
</gene>
<name>A0A3Q9FIR1_9BACT</name>
<dbReference type="Proteomes" id="UP000267268">
    <property type="component" value="Chromosome 1"/>
</dbReference>
<organism evidence="2 3">
    <name type="scientific">Flammeovirga pectinis</name>
    <dbReference type="NCBI Taxonomy" id="2494373"/>
    <lineage>
        <taxon>Bacteria</taxon>
        <taxon>Pseudomonadati</taxon>
        <taxon>Bacteroidota</taxon>
        <taxon>Cytophagia</taxon>
        <taxon>Cytophagales</taxon>
        <taxon>Flammeovirgaceae</taxon>
        <taxon>Flammeovirga</taxon>
    </lineage>
</organism>
<reference evidence="2 3" key="1">
    <citation type="submission" date="2018-12" db="EMBL/GenBank/DDBJ databases">
        <title>Flammeovirga pectinis sp. nov., isolated from the gut of the Korean scallop, Patinopecten yessoensis.</title>
        <authorList>
            <person name="Bae J.-W."/>
            <person name="Jeong Y.-S."/>
            <person name="Kang W."/>
        </authorList>
    </citation>
    <scope>NUCLEOTIDE SEQUENCE [LARGE SCALE GENOMIC DNA]</scope>
    <source>
        <strain evidence="2 3">L12M1</strain>
    </source>
</reference>
<proteinExistence type="predicted"/>
<sequence length="229" mass="26803">MWNRFKQIINSKKHSSPVMDLNSSLRELKTQKSLTVSYHLKAKNQCRQLEEKSEIVKKHILKNDFDIKAKLEQNSRSKAMQLNEYGNTLKSEIKKYNDIIEQLETEIVQFACDISTIDFQIEAISAKVIQIKGHPEEKVFDVKAFLEDLSNKLLDDKVYEENDLLELEINQMLDTSIAEENSSNKINDFFTEDSIPKKEETDNSLINNFFDKKEKTVNDQKIDNFFNKK</sequence>
<evidence type="ECO:0000256" key="1">
    <source>
        <dbReference type="SAM" id="Coils"/>
    </source>
</evidence>
<dbReference type="OrthoDB" id="978130at2"/>
<dbReference type="AlphaFoldDB" id="A0A3Q9FIR1"/>
<accession>A0A3Q9FIR1</accession>
<evidence type="ECO:0000313" key="2">
    <source>
        <dbReference type="EMBL" id="AZQ60982.1"/>
    </source>
</evidence>
<dbReference type="EMBL" id="CP034562">
    <property type="protein sequence ID" value="AZQ60982.1"/>
    <property type="molecule type" value="Genomic_DNA"/>
</dbReference>